<evidence type="ECO:0000313" key="1">
    <source>
        <dbReference type="EMBL" id="GIY68386.1"/>
    </source>
</evidence>
<comment type="caution">
    <text evidence="1">The sequence shown here is derived from an EMBL/GenBank/DDBJ whole genome shotgun (WGS) entry which is preliminary data.</text>
</comment>
<dbReference type="Proteomes" id="UP001054945">
    <property type="component" value="Unassembled WGS sequence"/>
</dbReference>
<gene>
    <name evidence="1" type="ORF">CEXT_269821</name>
</gene>
<dbReference type="EMBL" id="BPLR01014371">
    <property type="protein sequence ID" value="GIY68386.1"/>
    <property type="molecule type" value="Genomic_DNA"/>
</dbReference>
<sequence length="82" mass="9491">MTLHRYRRFFVDISGKNSERSHRNSSSYTDAMISKMTNHMNMELEDMNLGTRLPIAMAYLSGLSTQCNLIRHTPNHSVFGRL</sequence>
<reference evidence="1 2" key="1">
    <citation type="submission" date="2021-06" db="EMBL/GenBank/DDBJ databases">
        <title>Caerostris extrusa draft genome.</title>
        <authorList>
            <person name="Kono N."/>
            <person name="Arakawa K."/>
        </authorList>
    </citation>
    <scope>NUCLEOTIDE SEQUENCE [LARGE SCALE GENOMIC DNA]</scope>
</reference>
<organism evidence="1 2">
    <name type="scientific">Caerostris extrusa</name>
    <name type="common">Bark spider</name>
    <name type="synonym">Caerostris bankana</name>
    <dbReference type="NCBI Taxonomy" id="172846"/>
    <lineage>
        <taxon>Eukaryota</taxon>
        <taxon>Metazoa</taxon>
        <taxon>Ecdysozoa</taxon>
        <taxon>Arthropoda</taxon>
        <taxon>Chelicerata</taxon>
        <taxon>Arachnida</taxon>
        <taxon>Araneae</taxon>
        <taxon>Araneomorphae</taxon>
        <taxon>Entelegynae</taxon>
        <taxon>Araneoidea</taxon>
        <taxon>Araneidae</taxon>
        <taxon>Caerostris</taxon>
    </lineage>
</organism>
<evidence type="ECO:0000313" key="2">
    <source>
        <dbReference type="Proteomes" id="UP001054945"/>
    </source>
</evidence>
<name>A0AAV4VEQ4_CAEEX</name>
<dbReference type="AlphaFoldDB" id="A0AAV4VEQ4"/>
<accession>A0AAV4VEQ4</accession>
<protein>
    <submittedName>
        <fullName evidence="1">Uncharacterized protein</fullName>
    </submittedName>
</protein>
<keyword evidence="2" id="KW-1185">Reference proteome</keyword>
<proteinExistence type="predicted"/>